<organism evidence="2 3">
    <name type="scientific">Araneus ventricosus</name>
    <name type="common">Orbweaver spider</name>
    <name type="synonym">Epeira ventricosa</name>
    <dbReference type="NCBI Taxonomy" id="182803"/>
    <lineage>
        <taxon>Eukaryota</taxon>
        <taxon>Metazoa</taxon>
        <taxon>Ecdysozoa</taxon>
        <taxon>Arthropoda</taxon>
        <taxon>Chelicerata</taxon>
        <taxon>Arachnida</taxon>
        <taxon>Araneae</taxon>
        <taxon>Araneomorphae</taxon>
        <taxon>Entelegynae</taxon>
        <taxon>Araneoidea</taxon>
        <taxon>Araneidae</taxon>
        <taxon>Araneus</taxon>
    </lineage>
</organism>
<feature type="compositionally biased region" description="Basic residues" evidence="1">
    <location>
        <begin position="88"/>
        <end position="98"/>
    </location>
</feature>
<dbReference type="OrthoDB" id="425619at2759"/>
<evidence type="ECO:0000313" key="3">
    <source>
        <dbReference type="Proteomes" id="UP000499080"/>
    </source>
</evidence>
<feature type="region of interest" description="Disordered" evidence="1">
    <location>
        <begin position="62"/>
        <end position="98"/>
    </location>
</feature>
<evidence type="ECO:0000256" key="1">
    <source>
        <dbReference type="SAM" id="MobiDB-lite"/>
    </source>
</evidence>
<gene>
    <name evidence="2" type="ORF">AVEN_222087_1</name>
</gene>
<name>A0A4Y2DWK1_ARAVE</name>
<dbReference type="EMBL" id="BGPR01000441">
    <property type="protein sequence ID" value="GBM20376.1"/>
    <property type="molecule type" value="Genomic_DNA"/>
</dbReference>
<accession>A0A4Y2DWK1</accession>
<sequence>MTLHPISKSQNKKSRKFMPKRERPYLVITNSSPTTYDIADPAKPNEVLRTYHSSALRAYELPVSRDSGTVAPRRRRGRPKKYSAGSSPRRRTSQRGSL</sequence>
<protein>
    <submittedName>
        <fullName evidence="2">Uncharacterized protein</fullName>
    </submittedName>
</protein>
<evidence type="ECO:0000313" key="2">
    <source>
        <dbReference type="EMBL" id="GBM20376.1"/>
    </source>
</evidence>
<reference evidence="2 3" key="1">
    <citation type="journal article" date="2019" name="Sci. Rep.">
        <title>Orb-weaving spider Araneus ventricosus genome elucidates the spidroin gene catalogue.</title>
        <authorList>
            <person name="Kono N."/>
            <person name="Nakamura H."/>
            <person name="Ohtoshi R."/>
            <person name="Moran D.A.P."/>
            <person name="Shinohara A."/>
            <person name="Yoshida Y."/>
            <person name="Fujiwara M."/>
            <person name="Mori M."/>
            <person name="Tomita M."/>
            <person name="Arakawa K."/>
        </authorList>
    </citation>
    <scope>NUCLEOTIDE SEQUENCE [LARGE SCALE GENOMIC DNA]</scope>
</reference>
<dbReference type="Proteomes" id="UP000499080">
    <property type="component" value="Unassembled WGS sequence"/>
</dbReference>
<comment type="caution">
    <text evidence="2">The sequence shown here is derived from an EMBL/GenBank/DDBJ whole genome shotgun (WGS) entry which is preliminary data.</text>
</comment>
<keyword evidence="3" id="KW-1185">Reference proteome</keyword>
<dbReference type="AlphaFoldDB" id="A0A4Y2DWK1"/>
<feature type="region of interest" description="Disordered" evidence="1">
    <location>
        <begin position="1"/>
        <end position="23"/>
    </location>
</feature>
<feature type="compositionally biased region" description="Basic residues" evidence="1">
    <location>
        <begin position="72"/>
        <end position="81"/>
    </location>
</feature>
<proteinExistence type="predicted"/>